<evidence type="ECO:0000313" key="12">
    <source>
        <dbReference type="Proteomes" id="UP000509260"/>
    </source>
</evidence>
<feature type="transmembrane region" description="Helical" evidence="8">
    <location>
        <begin position="56"/>
        <end position="75"/>
    </location>
</feature>
<evidence type="ECO:0000256" key="2">
    <source>
        <dbReference type="ARBA" id="ARBA00008537"/>
    </source>
</evidence>
<keyword evidence="5 8" id="KW-0812">Transmembrane</keyword>
<dbReference type="NCBIfam" id="TIGR00711">
    <property type="entry name" value="efflux_EmrB"/>
    <property type="match status" value="1"/>
</dbReference>
<proteinExistence type="inferred from homology"/>
<evidence type="ECO:0000256" key="6">
    <source>
        <dbReference type="ARBA" id="ARBA00022989"/>
    </source>
</evidence>
<keyword evidence="4" id="KW-1003">Cell membrane</keyword>
<feature type="transmembrane region" description="Helical" evidence="8">
    <location>
        <begin position="304"/>
        <end position="322"/>
    </location>
</feature>
<name>A0A376W7R2_ECOLX</name>
<dbReference type="PANTHER" id="PTHR42718">
    <property type="entry name" value="MAJOR FACILITATOR SUPERFAMILY MULTIDRUG TRANSPORTER MFSC"/>
    <property type="match status" value="1"/>
</dbReference>
<keyword evidence="3" id="KW-0813">Transport</keyword>
<feature type="transmembrane region" description="Helical" evidence="8">
    <location>
        <begin position="155"/>
        <end position="174"/>
    </location>
</feature>
<dbReference type="PANTHER" id="PTHR42718:SF9">
    <property type="entry name" value="MAJOR FACILITATOR SUPERFAMILY MULTIDRUG TRANSPORTER MFSC"/>
    <property type="match status" value="1"/>
</dbReference>
<dbReference type="Proteomes" id="UP000509260">
    <property type="component" value="Chromosome"/>
</dbReference>
<evidence type="ECO:0000256" key="7">
    <source>
        <dbReference type="ARBA" id="ARBA00023136"/>
    </source>
</evidence>
<dbReference type="Proteomes" id="UP000254716">
    <property type="component" value="Unassembled WGS sequence"/>
</dbReference>
<evidence type="ECO:0000313" key="9">
    <source>
        <dbReference type="EMBL" id="BCG36157.1"/>
    </source>
</evidence>
<evidence type="ECO:0000256" key="3">
    <source>
        <dbReference type="ARBA" id="ARBA00022448"/>
    </source>
</evidence>
<feature type="transmembrane region" description="Helical" evidence="8">
    <location>
        <begin position="95"/>
        <end position="115"/>
    </location>
</feature>
<dbReference type="AlphaFoldDB" id="A0A376W7R2"/>
<comment type="subcellular location">
    <subcellularLocation>
        <location evidence="1">Cell membrane</location>
        <topology evidence="1">Multi-pass membrane protein</topology>
    </subcellularLocation>
</comment>
<evidence type="ECO:0000256" key="8">
    <source>
        <dbReference type="SAM" id="Phobius"/>
    </source>
</evidence>
<dbReference type="InterPro" id="IPR011701">
    <property type="entry name" value="MFS"/>
</dbReference>
<evidence type="ECO:0000256" key="4">
    <source>
        <dbReference type="ARBA" id="ARBA00022475"/>
    </source>
</evidence>
<organism evidence="10 11">
    <name type="scientific">Escherichia coli</name>
    <dbReference type="NCBI Taxonomy" id="562"/>
    <lineage>
        <taxon>Bacteria</taxon>
        <taxon>Pseudomonadati</taxon>
        <taxon>Pseudomonadota</taxon>
        <taxon>Gammaproteobacteria</taxon>
        <taxon>Enterobacterales</taxon>
        <taxon>Enterobacteriaceae</taxon>
        <taxon>Escherichia</taxon>
    </lineage>
</organism>
<comment type="similarity">
    <text evidence="2">Belongs to the major facilitator superfamily. EmrB family.</text>
</comment>
<feature type="transmembrane region" description="Helical" evidence="8">
    <location>
        <begin position="186"/>
        <end position="208"/>
    </location>
</feature>
<keyword evidence="6 8" id="KW-1133">Transmembrane helix</keyword>
<evidence type="ECO:0000313" key="11">
    <source>
        <dbReference type="Proteomes" id="UP000254716"/>
    </source>
</evidence>
<evidence type="ECO:0000256" key="5">
    <source>
        <dbReference type="ARBA" id="ARBA00022692"/>
    </source>
</evidence>
<evidence type="ECO:0000313" key="10">
    <source>
        <dbReference type="EMBL" id="STJ19823.1"/>
    </source>
</evidence>
<dbReference type="InterPro" id="IPR004638">
    <property type="entry name" value="EmrB-like"/>
</dbReference>
<keyword evidence="7 8" id="KW-0472">Membrane</keyword>
<feature type="transmembrane region" description="Helical" evidence="8">
    <location>
        <begin position="25"/>
        <end position="44"/>
    </location>
</feature>
<evidence type="ECO:0000256" key="1">
    <source>
        <dbReference type="ARBA" id="ARBA00004651"/>
    </source>
</evidence>
<gene>
    <name evidence="10" type="primary">emrB_2</name>
    <name evidence="10" type="ORF">NCTC9081_05366</name>
    <name evidence="9" type="ORF">TUM18780_13190</name>
</gene>
<dbReference type="EMBL" id="AP023197">
    <property type="protein sequence ID" value="BCG36157.1"/>
    <property type="molecule type" value="Genomic_DNA"/>
</dbReference>
<feature type="transmembrane region" description="Helical" evidence="8">
    <location>
        <begin position="127"/>
        <end position="149"/>
    </location>
</feature>
<dbReference type="GO" id="GO:0022857">
    <property type="term" value="F:transmembrane transporter activity"/>
    <property type="evidence" value="ECO:0007669"/>
    <property type="project" value="InterPro"/>
</dbReference>
<dbReference type="SUPFAM" id="SSF103473">
    <property type="entry name" value="MFS general substrate transporter"/>
    <property type="match status" value="1"/>
</dbReference>
<reference evidence="9 12" key="2">
    <citation type="submission" date="2020-06" db="EMBL/GenBank/DDBJ databases">
        <title>Whole-genome sequencing of blaNDM-5 positive Escherichia coli isolated from a Japanese patient with no history of travel abroad.</title>
        <authorList>
            <person name="Ito Y."/>
            <person name="Aoki K."/>
            <person name="Nakayama N."/>
            <person name="Ohtsuka M."/>
            <person name="Ota M."/>
            <person name="Kaneko N."/>
            <person name="Yoshida M."/>
            <person name="Ishii Y."/>
            <person name="Tateda K."/>
            <person name="Matsuse H."/>
        </authorList>
    </citation>
    <scope>NUCLEOTIDE SEQUENCE [LARGE SCALE GENOMIC DNA]</scope>
    <source>
        <strain evidence="9 12">TUM18780</strain>
    </source>
</reference>
<protein>
    <submittedName>
        <fullName evidence="10">Multidrug resistance protein Y</fullName>
    </submittedName>
</protein>
<dbReference type="EMBL" id="UGCV01000008">
    <property type="protein sequence ID" value="STJ19823.1"/>
    <property type="molecule type" value="Genomic_DNA"/>
</dbReference>
<accession>A0A376W7R2</accession>
<sequence>MGIIVLTLCLTLLKGRETETSPVKMNLPGLTLLVLGVGGLQIMLDKGRDLDWFNSSTIIILTVVSVISLISLVIWESTSENPILDLSLFKSRNFTIGIVSITCAYLFYSGAIVLMPQLLQETMGYNAIWAGLAYAPIGIMPLLISPLIGRYGNKIDMRLLVTFSFLMYAVCYYWRSVTFMPTIDFTGIILPQFFQGFAVACFFLPLTTISFSGLPDNKFANASSMSNFFRTLSGSVGTSLTMTLWGRRESLHHSQLTATIDQFNPVFNSSSQIMDKYYGSLSGVLNEINNEITQQSLSISANEIFRMAAIAFILLTVLVWFAKPPFTAKGVG</sequence>
<dbReference type="Pfam" id="PF07690">
    <property type="entry name" value="MFS_1"/>
    <property type="match status" value="1"/>
</dbReference>
<reference evidence="10 11" key="1">
    <citation type="submission" date="2018-06" db="EMBL/GenBank/DDBJ databases">
        <authorList>
            <consortium name="Pathogen Informatics"/>
            <person name="Doyle S."/>
        </authorList>
    </citation>
    <scope>NUCLEOTIDE SEQUENCE [LARGE SCALE GENOMIC DNA]</scope>
    <source>
        <strain evidence="10 11">NCTC9081</strain>
    </source>
</reference>
<dbReference type="GO" id="GO:0005886">
    <property type="term" value="C:plasma membrane"/>
    <property type="evidence" value="ECO:0007669"/>
    <property type="project" value="UniProtKB-SubCell"/>
</dbReference>
<dbReference type="InterPro" id="IPR036259">
    <property type="entry name" value="MFS_trans_sf"/>
</dbReference>
<dbReference type="Gene3D" id="1.20.1250.20">
    <property type="entry name" value="MFS general substrate transporter like domains"/>
    <property type="match status" value="1"/>
</dbReference>